<sequence length="93" mass="10008">MQRVHLLQRDHIQCPVVDHGAGFDKSITEFPQSVGGVSVNIFYSSTITCSPDVYFNDGVPDQPNSPYDGLLMGGGISVVDFFIGTVYPGANDV</sequence>
<name>A0ABW7YX86_9ACTN</name>
<reference evidence="1 2" key="1">
    <citation type="submission" date="2024-10" db="EMBL/GenBank/DDBJ databases">
        <title>The Natural Products Discovery Center: Release of the First 8490 Sequenced Strains for Exploring Actinobacteria Biosynthetic Diversity.</title>
        <authorList>
            <person name="Kalkreuter E."/>
            <person name="Kautsar S.A."/>
            <person name="Yang D."/>
            <person name="Bader C.D."/>
            <person name="Teijaro C.N."/>
            <person name="Fluegel L."/>
            <person name="Davis C.M."/>
            <person name="Simpson J.R."/>
            <person name="Lauterbach L."/>
            <person name="Steele A.D."/>
            <person name="Gui C."/>
            <person name="Meng S."/>
            <person name="Li G."/>
            <person name="Viehrig K."/>
            <person name="Ye F."/>
            <person name="Su P."/>
            <person name="Kiefer A.F."/>
            <person name="Nichols A."/>
            <person name="Cepeda A.J."/>
            <person name="Yan W."/>
            <person name="Fan B."/>
            <person name="Jiang Y."/>
            <person name="Adhikari A."/>
            <person name="Zheng C.-J."/>
            <person name="Schuster L."/>
            <person name="Cowan T.M."/>
            <person name="Smanski M.J."/>
            <person name="Chevrette M.G."/>
            <person name="De Carvalho L.P.S."/>
            <person name="Shen B."/>
        </authorList>
    </citation>
    <scope>NUCLEOTIDE SEQUENCE [LARGE SCALE GENOMIC DNA]</scope>
    <source>
        <strain evidence="1 2">NPDC050545</strain>
    </source>
</reference>
<dbReference type="Proteomes" id="UP001612741">
    <property type="component" value="Unassembled WGS sequence"/>
</dbReference>
<comment type="caution">
    <text evidence="1">The sequence shown here is derived from an EMBL/GenBank/DDBJ whole genome shotgun (WGS) entry which is preliminary data.</text>
</comment>
<dbReference type="EMBL" id="JBITGY010000006">
    <property type="protein sequence ID" value="MFI6500297.1"/>
    <property type="molecule type" value="Genomic_DNA"/>
</dbReference>
<accession>A0ABW7YX86</accession>
<protein>
    <submittedName>
        <fullName evidence="1">Uncharacterized protein</fullName>
    </submittedName>
</protein>
<proteinExistence type="predicted"/>
<organism evidence="1 2">
    <name type="scientific">Nonomuraea typhae</name>
    <dbReference type="NCBI Taxonomy" id="2603600"/>
    <lineage>
        <taxon>Bacteria</taxon>
        <taxon>Bacillati</taxon>
        <taxon>Actinomycetota</taxon>
        <taxon>Actinomycetes</taxon>
        <taxon>Streptosporangiales</taxon>
        <taxon>Streptosporangiaceae</taxon>
        <taxon>Nonomuraea</taxon>
    </lineage>
</organism>
<keyword evidence="2" id="KW-1185">Reference proteome</keyword>
<evidence type="ECO:0000313" key="2">
    <source>
        <dbReference type="Proteomes" id="UP001612741"/>
    </source>
</evidence>
<dbReference type="RefSeq" id="WP_397084111.1">
    <property type="nucleotide sequence ID" value="NZ_JBITGY010000006.1"/>
</dbReference>
<evidence type="ECO:0000313" key="1">
    <source>
        <dbReference type="EMBL" id="MFI6500297.1"/>
    </source>
</evidence>
<gene>
    <name evidence="1" type="ORF">ACIBG2_23140</name>
</gene>